<dbReference type="EMBL" id="FMYL01000001">
    <property type="protein sequence ID" value="SDB81302.1"/>
    <property type="molecule type" value="Genomic_DNA"/>
</dbReference>
<dbReference type="Gene3D" id="2.30.30.940">
    <property type="match status" value="1"/>
</dbReference>
<evidence type="ECO:0000256" key="3">
    <source>
        <dbReference type="HAMAP-Rule" id="MF_01487"/>
    </source>
</evidence>
<organism evidence="5 6">
    <name type="scientific">Acinetobacter boissieri</name>
    <dbReference type="NCBI Taxonomy" id="1219383"/>
    <lineage>
        <taxon>Bacteria</taxon>
        <taxon>Pseudomonadati</taxon>
        <taxon>Pseudomonadota</taxon>
        <taxon>Gammaproteobacteria</taxon>
        <taxon>Moraxellales</taxon>
        <taxon>Moraxellaceae</taxon>
        <taxon>Acinetobacter</taxon>
    </lineage>
</organism>
<reference evidence="6" key="1">
    <citation type="submission" date="2016-09" db="EMBL/GenBank/DDBJ databases">
        <authorList>
            <person name="Varghese N."/>
            <person name="Submissions S."/>
        </authorList>
    </citation>
    <scope>NUCLEOTIDE SEQUENCE [LARGE SCALE GENOMIC DNA]</scope>
    <source>
        <strain evidence="6">ANC 4422</strain>
    </source>
</reference>
<dbReference type="GO" id="GO:0000724">
    <property type="term" value="P:double-strand break repair via homologous recombination"/>
    <property type="evidence" value="ECO:0007669"/>
    <property type="project" value="UniProtKB-UniRule"/>
</dbReference>
<dbReference type="NCBIfam" id="TIGR01447">
    <property type="entry name" value="recD"/>
    <property type="match status" value="1"/>
</dbReference>
<dbReference type="GO" id="GO:0003677">
    <property type="term" value="F:DNA binding"/>
    <property type="evidence" value="ECO:0007669"/>
    <property type="project" value="UniProtKB-UniRule"/>
</dbReference>
<feature type="domain" description="UvrD-like helicase C-terminal" evidence="4">
    <location>
        <begin position="538"/>
        <end position="584"/>
    </location>
</feature>
<sequence length="610" mass="69000">MEKPEHNSVDIYVYNLEDMSVSNLEKQEMQVEPWAVLWSEYLTESADFTTLDDKISAQSLIQTLLLAASEGHSCLESTVLDAKRLRSLVSFTDKSYITPFIFCNNRLYLYRYYALEQRLAQQVRRLSQQSVVGVDSTAYNDLLKDTYQKQALELVASSGLSLITGGPGTGKTYTLARIIAALNHSIQNLRIAMAAPTGKAAQRMQEALKYAFSDQELIAQGFVTSELALLQPVTLHRLLKIGHQGRAQFNQNQPLPYDVVVVDEASMLDLNLATQLFEAIATGTRLILLGDANQLASVDVGTVLSDLQHSKMLQSNCVELKHSRRFSHDAQIGQMAQFIQQQKVQPNLKDDVVKQFEQQIVQSGKLKNIELSQLGNDIIQLQYIEDTASHITPQIQDYLQALWYGFEGYARALQQYCQTENDAECTDLSREQQQVLQAFDDYRILTAMRHGMFGVTQVNHYMQTQLLEYLAPYTHAYGDWYVGRPVMMTENNYQIGLSNGDVGICFKHRQDPTQFEVYFPSLAKWVLATRLPKYIQTAFAMTIHKSQGSEFTHTAVVLEHISERLLSQELLYTAITRAKKVVTLLVDKTAFARALSQQTTRQSGLIDILD</sequence>
<dbReference type="Pfam" id="PF13245">
    <property type="entry name" value="AAA_19"/>
    <property type="match status" value="1"/>
</dbReference>
<feature type="binding site" evidence="3">
    <location>
        <begin position="165"/>
        <end position="172"/>
    </location>
    <ligand>
        <name>ATP</name>
        <dbReference type="ChEBI" id="CHEBI:30616"/>
    </ligand>
</feature>
<protein>
    <recommendedName>
        <fullName evidence="3">RecBCD enzyme subunit RecD</fullName>
        <ecNumber evidence="3">5.6.2.3</ecNumber>
    </recommendedName>
    <alternativeName>
        <fullName evidence="3">DNA 5'-3' helicase subunit RecD</fullName>
    </alternativeName>
    <alternativeName>
        <fullName evidence="3">Exonuclease V subunit RecD</fullName>
        <shortName evidence="3">ExoV subunit RecD</shortName>
    </alternativeName>
    <alternativeName>
        <fullName evidence="3">Helicase/nuclease RecBCD subunit RecD</fullName>
    </alternativeName>
</protein>
<keyword evidence="3" id="KW-0378">Hydrolase</keyword>
<keyword evidence="3" id="KW-0413">Isomerase</keyword>
<keyword evidence="1 3" id="KW-0547">Nucleotide-binding</keyword>
<evidence type="ECO:0000313" key="5">
    <source>
        <dbReference type="EMBL" id="SDB81302.1"/>
    </source>
</evidence>
<keyword evidence="6" id="KW-1185">Reference proteome</keyword>
<dbReference type="Pfam" id="PF13538">
    <property type="entry name" value="UvrD_C_2"/>
    <property type="match status" value="1"/>
</dbReference>
<dbReference type="PANTHER" id="PTHR43788:SF6">
    <property type="entry name" value="DNA HELICASE B"/>
    <property type="match status" value="1"/>
</dbReference>
<comment type="function">
    <text evidence="3">A helicase/nuclease that prepares dsDNA breaks (DSB) for recombinational DNA repair. Binds to DSBs and unwinds DNA via a highly rapid and processive ATP-dependent bidirectional helicase activity. Unwinds dsDNA until it encounters a Chi (crossover hotspot instigator) sequence from the 3' direction. Cuts ssDNA a few nucleotides 3' to the Chi site. The properties and activities of the enzyme are changed at Chi. The Chi-altered holoenzyme produces a long 3'-ssDNA overhang and facilitates RecA-binding to the ssDNA for homologous DNA recombination and repair. Holoenzyme degrades any linearized DNA that is unable to undergo homologous recombination. In the holoenzyme this subunit has ssDNA-dependent ATPase and 5'-3' helicase activity. When added to pre-assembled RecBC greatly stimulates nuclease activity and augments holoenzyme processivity. Negatively regulates the RecA-loading ability of RecBCD.</text>
</comment>
<dbReference type="InterPro" id="IPR006344">
    <property type="entry name" value="RecD"/>
</dbReference>
<dbReference type="Proteomes" id="UP000242501">
    <property type="component" value="Unassembled WGS sequence"/>
</dbReference>
<dbReference type="GO" id="GO:0008854">
    <property type="term" value="F:exodeoxyribonuclease V activity"/>
    <property type="evidence" value="ECO:0007669"/>
    <property type="project" value="InterPro"/>
</dbReference>
<dbReference type="GO" id="GO:0009338">
    <property type="term" value="C:exodeoxyribonuclease V complex"/>
    <property type="evidence" value="ECO:0007669"/>
    <property type="project" value="InterPro"/>
</dbReference>
<dbReference type="InterPro" id="IPR050534">
    <property type="entry name" value="Coronavir_polyprotein_1ab"/>
</dbReference>
<evidence type="ECO:0000256" key="1">
    <source>
        <dbReference type="ARBA" id="ARBA00022741"/>
    </source>
</evidence>
<keyword evidence="3" id="KW-0238">DNA-binding</keyword>
<dbReference type="CDD" id="cd18809">
    <property type="entry name" value="SF1_C_RecD"/>
    <property type="match status" value="1"/>
</dbReference>
<gene>
    <name evidence="3" type="primary">recD</name>
    <name evidence="5" type="ORF">SAMN05421733_101120</name>
</gene>
<proteinExistence type="inferred from homology"/>
<dbReference type="CDD" id="cd17933">
    <property type="entry name" value="DEXSc_RecD-like"/>
    <property type="match status" value="1"/>
</dbReference>
<comment type="catalytic activity">
    <reaction evidence="3">
        <text>ATP + H2O = ADP + phosphate + H(+)</text>
        <dbReference type="Rhea" id="RHEA:13065"/>
        <dbReference type="ChEBI" id="CHEBI:15377"/>
        <dbReference type="ChEBI" id="CHEBI:15378"/>
        <dbReference type="ChEBI" id="CHEBI:30616"/>
        <dbReference type="ChEBI" id="CHEBI:43474"/>
        <dbReference type="ChEBI" id="CHEBI:456216"/>
        <dbReference type="EC" id="5.6.2.3"/>
    </reaction>
</comment>
<dbReference type="GO" id="GO:0005524">
    <property type="term" value="F:ATP binding"/>
    <property type="evidence" value="ECO:0007669"/>
    <property type="project" value="UniProtKB-UniRule"/>
</dbReference>
<dbReference type="GO" id="GO:0016887">
    <property type="term" value="F:ATP hydrolysis activity"/>
    <property type="evidence" value="ECO:0007669"/>
    <property type="project" value="RHEA"/>
</dbReference>
<evidence type="ECO:0000256" key="2">
    <source>
        <dbReference type="ARBA" id="ARBA00022840"/>
    </source>
</evidence>
<dbReference type="PANTHER" id="PTHR43788">
    <property type="entry name" value="DNA2/NAM7 HELICASE FAMILY MEMBER"/>
    <property type="match status" value="1"/>
</dbReference>
<dbReference type="HAMAP" id="MF_01487">
    <property type="entry name" value="RecD"/>
    <property type="match status" value="1"/>
</dbReference>
<dbReference type="GO" id="GO:0017116">
    <property type="term" value="F:single-stranded DNA helicase activity"/>
    <property type="evidence" value="ECO:0007669"/>
    <property type="project" value="TreeGrafter"/>
</dbReference>
<dbReference type="Gene3D" id="3.40.50.300">
    <property type="entry name" value="P-loop containing nucleotide triphosphate hydrolases"/>
    <property type="match status" value="2"/>
</dbReference>
<keyword evidence="3" id="KW-0269">Exonuclease</keyword>
<comment type="miscellaneous">
    <text evidence="3">In the RecBCD complex, RecB has a slow 3'-5' helicase, an exonuclease activity and loads RecA onto ssDNA, RecD has a fast 5'-3' helicase activity, while RecC stimulates the ATPase and processivity of the RecB helicase and contributes to recognition of the Chi site.</text>
</comment>
<keyword evidence="3 5" id="KW-0347">Helicase</keyword>
<evidence type="ECO:0000313" key="6">
    <source>
        <dbReference type="Proteomes" id="UP000242501"/>
    </source>
</evidence>
<comment type="similarity">
    <text evidence="3">Belongs to the RecD family.</text>
</comment>
<comment type="subunit">
    <text evidence="3">Heterotrimer of RecB, RecC and RecD. All subunits contribute to DNA-binding.</text>
</comment>
<name>A0A1G6GGZ2_9GAMM</name>
<keyword evidence="2 3" id="KW-0067">ATP-binding</keyword>
<keyword evidence="3" id="KW-0227">DNA damage</keyword>
<dbReference type="GO" id="GO:0043139">
    <property type="term" value="F:5'-3' DNA helicase activity"/>
    <property type="evidence" value="ECO:0007669"/>
    <property type="project" value="UniProtKB-UniRule"/>
</dbReference>
<keyword evidence="3" id="KW-0540">Nuclease</keyword>
<dbReference type="AlphaFoldDB" id="A0A1G6GGZ2"/>
<evidence type="ECO:0000259" key="4">
    <source>
        <dbReference type="Pfam" id="PF13538"/>
    </source>
</evidence>
<dbReference type="SUPFAM" id="SSF52540">
    <property type="entry name" value="P-loop containing nucleoside triphosphate hydrolases"/>
    <property type="match status" value="2"/>
</dbReference>
<keyword evidence="3" id="KW-0234">DNA repair</keyword>
<dbReference type="EC" id="5.6.2.3" evidence="3"/>
<dbReference type="STRING" id="1219383.SAMN05421733_101120"/>
<dbReference type="InterPro" id="IPR027785">
    <property type="entry name" value="UvrD-like_helicase_C"/>
</dbReference>
<dbReference type="InterPro" id="IPR027417">
    <property type="entry name" value="P-loop_NTPase"/>
</dbReference>
<accession>A0A1G6GGZ2</accession>